<dbReference type="InterPro" id="IPR050485">
    <property type="entry name" value="Proline_metab_enzyme"/>
</dbReference>
<dbReference type="CDD" id="cd07125">
    <property type="entry name" value="ALDH_PutA-P5CDH"/>
    <property type="match status" value="1"/>
</dbReference>
<comment type="pathway">
    <text evidence="3 19">Amino-acid degradation; L-proline degradation into L-glutamate; L-glutamate from L-proline: step 2/2.</text>
</comment>
<evidence type="ECO:0000256" key="13">
    <source>
        <dbReference type="ARBA" id="ARBA00023268"/>
    </source>
</evidence>
<dbReference type="Gene3D" id="1.20.5.550">
    <property type="entry name" value="Single Helix bin"/>
    <property type="match status" value="1"/>
</dbReference>
<dbReference type="PROSITE" id="PS00070">
    <property type="entry name" value="ALDEHYDE_DEHYDR_CYS"/>
    <property type="match status" value="1"/>
</dbReference>
<accession>A0A0H3NNW9</accession>
<dbReference type="InterPro" id="IPR024082">
    <property type="entry name" value="PRODH_PutA_dom_II"/>
</dbReference>
<evidence type="ECO:0000313" key="28">
    <source>
        <dbReference type="EMBL" id="CBY26790.1"/>
    </source>
</evidence>
<evidence type="ECO:0000256" key="16">
    <source>
        <dbReference type="ARBA" id="ARBA00053944"/>
    </source>
</evidence>
<dbReference type="NCBIfam" id="NF008869">
    <property type="entry name" value="PRK11904.1"/>
    <property type="match status" value="1"/>
</dbReference>
<dbReference type="InterPro" id="IPR013321">
    <property type="entry name" value="Arc_rbn_hlx_hlx"/>
</dbReference>
<dbReference type="PANTHER" id="PTHR42862:SF1">
    <property type="entry name" value="DELTA-1-PYRROLINE-5-CARBOXYLATE DEHYDROGENASE 2, ISOFORM A-RELATED"/>
    <property type="match status" value="1"/>
</dbReference>
<dbReference type="GO" id="GO:0000976">
    <property type="term" value="F:transcription cis-regulatory region binding"/>
    <property type="evidence" value="ECO:0007669"/>
    <property type="project" value="UniProtKB-ARBA"/>
</dbReference>
<evidence type="ECO:0000256" key="14">
    <source>
        <dbReference type="ARBA" id="ARBA00048142"/>
    </source>
</evidence>
<dbReference type="InterPro" id="IPR041349">
    <property type="entry name" value="PRODH"/>
</dbReference>
<dbReference type="Pfam" id="PF00171">
    <property type="entry name" value="Aldedh"/>
    <property type="match status" value="1"/>
</dbReference>
<dbReference type="InterPro" id="IPR016163">
    <property type="entry name" value="Ald_DH_C"/>
</dbReference>
<evidence type="ECO:0000259" key="27">
    <source>
        <dbReference type="Pfam" id="PF21775"/>
    </source>
</evidence>
<dbReference type="Pfam" id="PF18327">
    <property type="entry name" value="PRODH"/>
    <property type="match status" value="1"/>
</dbReference>
<dbReference type="InterPro" id="IPR024089">
    <property type="entry name" value="PRODH_PutA_dom_I/II"/>
</dbReference>
<dbReference type="InterPro" id="IPR016160">
    <property type="entry name" value="Ald_DH_CS_CYS"/>
</dbReference>
<evidence type="ECO:0000256" key="3">
    <source>
        <dbReference type="ARBA" id="ARBA00004786"/>
    </source>
</evidence>
<dbReference type="FunFam" id="3.40.309.10:FF:000005">
    <property type="entry name" value="1-pyrroline-5-carboxylate dehydrogenase 1"/>
    <property type="match status" value="1"/>
</dbReference>
<keyword evidence="5 19" id="KW-0285">Flavoprotein</keyword>
<evidence type="ECO:0000256" key="17">
    <source>
        <dbReference type="ARBA" id="ARBA00060889"/>
    </source>
</evidence>
<feature type="active site" evidence="20">
    <location>
        <position position="924"/>
    </location>
</feature>
<evidence type="ECO:0000256" key="5">
    <source>
        <dbReference type="ARBA" id="ARBA00022630"/>
    </source>
</evidence>
<comment type="function">
    <text evidence="16">Oxidizes proline to glutamate for use as a carbon and nitrogen source and also function as a transcriptional repressor of the put operon.</text>
</comment>
<dbReference type="NCBIfam" id="NF008772">
    <property type="entry name" value="PRK11809.1"/>
    <property type="match status" value="1"/>
</dbReference>
<dbReference type="InterPro" id="IPR016161">
    <property type="entry name" value="Ald_DH/histidinol_DH"/>
</dbReference>
<keyword evidence="11 19" id="KW-0238">DNA-binding</keyword>
<keyword evidence="4 19" id="KW-0678">Repressor</keyword>
<dbReference type="EC" id="1.2.1.88" evidence="19"/>
<evidence type="ECO:0000256" key="8">
    <source>
        <dbReference type="ARBA" id="ARBA00023015"/>
    </source>
</evidence>
<dbReference type="UniPathway" id="UPA00261">
    <property type="reaction ID" value="UER00373"/>
</dbReference>
<organism evidence="28 29">
    <name type="scientific">Yersinia enterocolitica subsp. palearctica serotype O:3 (strain DSM 13030 / CIP 106945 / Y11)</name>
    <dbReference type="NCBI Taxonomy" id="930944"/>
    <lineage>
        <taxon>Bacteria</taxon>
        <taxon>Pseudomonadati</taxon>
        <taxon>Pseudomonadota</taxon>
        <taxon>Gammaproteobacteria</taxon>
        <taxon>Enterobacterales</taxon>
        <taxon>Yersiniaceae</taxon>
        <taxon>Yersinia</taxon>
    </lineage>
</organism>
<dbReference type="InterPro" id="IPR005933">
    <property type="entry name" value="PutA_C"/>
</dbReference>
<evidence type="ECO:0000256" key="18">
    <source>
        <dbReference type="ARBA" id="ARBA00060911"/>
    </source>
</evidence>
<dbReference type="GeneID" id="31409454"/>
<keyword evidence="10 19" id="KW-0642">Proline metabolism</keyword>
<dbReference type="GO" id="GO:0043168">
    <property type="term" value="F:anion binding"/>
    <property type="evidence" value="ECO:0007669"/>
    <property type="project" value="UniProtKB-ARBA"/>
</dbReference>
<dbReference type="InterPro" id="IPR024090">
    <property type="entry name" value="PRODH_PutA_dom_I"/>
</dbReference>
<evidence type="ECO:0000256" key="2">
    <source>
        <dbReference type="ARBA" id="ARBA00004739"/>
    </source>
</evidence>
<dbReference type="RefSeq" id="WP_005160276.1">
    <property type="nucleotide sequence ID" value="NC_017564.1"/>
</dbReference>
<dbReference type="SUPFAM" id="SSF51730">
    <property type="entry name" value="FAD-linked oxidoreductase"/>
    <property type="match status" value="1"/>
</dbReference>
<evidence type="ECO:0000256" key="6">
    <source>
        <dbReference type="ARBA" id="ARBA00022827"/>
    </source>
</evidence>
<feature type="active site" evidence="20 21">
    <location>
        <position position="890"/>
    </location>
</feature>
<comment type="similarity">
    <text evidence="17 19">In the N-terminal section; belongs to the proline dehydrogenase family.</text>
</comment>
<comment type="catalytic activity">
    <reaction evidence="15 19">
        <text>L-proline + a quinone = (S)-1-pyrroline-5-carboxylate + a quinol + H(+)</text>
        <dbReference type="Rhea" id="RHEA:23784"/>
        <dbReference type="ChEBI" id="CHEBI:15378"/>
        <dbReference type="ChEBI" id="CHEBI:17388"/>
        <dbReference type="ChEBI" id="CHEBI:24646"/>
        <dbReference type="ChEBI" id="CHEBI:60039"/>
        <dbReference type="ChEBI" id="CHEBI:132124"/>
        <dbReference type="EC" id="1.5.5.2"/>
    </reaction>
</comment>
<comment type="similarity">
    <text evidence="18 19">In the C-terminal section; belongs to the aldehyde dehydrogenase family.</text>
</comment>
<dbReference type="FunFam" id="1.20.5.550:FF:000001">
    <property type="entry name" value="Bifunctional protein PutA"/>
    <property type="match status" value="1"/>
</dbReference>
<comment type="similarity">
    <text evidence="22">Belongs to the aldehyde dehydrogenase family.</text>
</comment>
<dbReference type="PANTHER" id="PTHR42862">
    <property type="entry name" value="DELTA-1-PYRROLINE-5-CARBOXYLATE DEHYDROGENASE 1, ISOFORM A-RELATED"/>
    <property type="match status" value="1"/>
</dbReference>
<dbReference type="FunFam" id="1.20.5.460:FF:000001">
    <property type="entry name" value="Bifunctional protein PutA"/>
    <property type="match status" value="1"/>
</dbReference>
<evidence type="ECO:0000256" key="7">
    <source>
        <dbReference type="ARBA" id="ARBA00023002"/>
    </source>
</evidence>
<gene>
    <name evidence="28" type="ordered locus">Y11_13911</name>
</gene>
<feature type="domain" description="Proline utilization A proline dehydrogenase N-terminal" evidence="26">
    <location>
        <begin position="90"/>
        <end position="137"/>
    </location>
</feature>
<evidence type="ECO:0000313" key="29">
    <source>
        <dbReference type="Proteomes" id="UP000008084"/>
    </source>
</evidence>
<dbReference type="InterPro" id="IPR015590">
    <property type="entry name" value="Aldehyde_DH_dom"/>
</dbReference>
<dbReference type="GO" id="GO:0009898">
    <property type="term" value="C:cytoplasmic side of plasma membrane"/>
    <property type="evidence" value="ECO:0007669"/>
    <property type="project" value="TreeGrafter"/>
</dbReference>
<evidence type="ECO:0000256" key="21">
    <source>
        <dbReference type="PROSITE-ProRule" id="PRU10007"/>
    </source>
</evidence>
<evidence type="ECO:0000259" key="23">
    <source>
        <dbReference type="Pfam" id="PF00171"/>
    </source>
</evidence>
<dbReference type="PIRSF" id="PIRSF000197">
    <property type="entry name" value="Bifunct_PutA"/>
    <property type="match status" value="1"/>
</dbReference>
<keyword evidence="7 19" id="KW-0560">Oxidoreductase</keyword>
<dbReference type="FunFam" id="3.40.605.10:FF:000017">
    <property type="entry name" value="Bifunctional protein PutA"/>
    <property type="match status" value="1"/>
</dbReference>
<evidence type="ECO:0000256" key="19">
    <source>
        <dbReference type="PIRNR" id="PIRNR000197"/>
    </source>
</evidence>
<evidence type="ECO:0000256" key="15">
    <source>
        <dbReference type="ARBA" id="ARBA00048779"/>
    </source>
</evidence>
<dbReference type="SUPFAM" id="SSF81935">
    <property type="entry name" value="N-terminal domain of bifunctional PutA protein"/>
    <property type="match status" value="1"/>
</dbReference>
<evidence type="ECO:0000256" key="1">
    <source>
        <dbReference type="ARBA" id="ARBA00001974"/>
    </source>
</evidence>
<dbReference type="InterPro" id="IPR029041">
    <property type="entry name" value="FAD-linked_oxidoreductase-like"/>
</dbReference>
<dbReference type="EC" id="1.5.5.2" evidence="19"/>
<dbReference type="SUPFAM" id="SSF53720">
    <property type="entry name" value="ALDH-like"/>
    <property type="match status" value="1"/>
</dbReference>
<feature type="domain" description="Proline dehydrogenase" evidence="24">
    <location>
        <begin position="269"/>
        <end position="570"/>
    </location>
</feature>
<dbReference type="GO" id="GO:1901363">
    <property type="term" value="F:heterocyclic compound binding"/>
    <property type="evidence" value="ECO:0007669"/>
    <property type="project" value="UniProtKB-ARBA"/>
</dbReference>
<evidence type="ECO:0000256" key="10">
    <source>
        <dbReference type="ARBA" id="ARBA00023062"/>
    </source>
</evidence>
<keyword evidence="8 19" id="KW-0805">Transcription regulation</keyword>
<dbReference type="FunFam" id="3.20.20.220:FF:000004">
    <property type="entry name" value="Bifunctional protein PutA"/>
    <property type="match status" value="1"/>
</dbReference>
<dbReference type="Pfam" id="PF01619">
    <property type="entry name" value="Pro_dh"/>
    <property type="match status" value="1"/>
</dbReference>
<dbReference type="GO" id="GO:0001217">
    <property type="term" value="F:DNA-binding transcription repressor activity"/>
    <property type="evidence" value="ECO:0007669"/>
    <property type="project" value="UniProtKB-ARBA"/>
</dbReference>
<dbReference type="InterPro" id="IPR016162">
    <property type="entry name" value="Ald_DH_N"/>
</dbReference>
<dbReference type="GO" id="GO:0010133">
    <property type="term" value="P:L-proline catabolic process to L-glutamate"/>
    <property type="evidence" value="ECO:0007669"/>
    <property type="project" value="UniProtKB-UniRule"/>
</dbReference>
<keyword evidence="9 19" id="KW-0520">NAD</keyword>
<name>A0A0H3NNW9_YERE1</name>
<dbReference type="NCBIfam" id="TIGR01238">
    <property type="entry name" value="D1pyr5carbox3"/>
    <property type="match status" value="1"/>
</dbReference>
<dbReference type="CDD" id="cd22233">
    <property type="entry name" value="RHH_CopAso-like"/>
    <property type="match status" value="1"/>
</dbReference>
<keyword evidence="12 19" id="KW-0804">Transcription</keyword>
<dbReference type="Gene3D" id="1.20.5.460">
    <property type="entry name" value="Single helix bin"/>
    <property type="match status" value="1"/>
</dbReference>
<evidence type="ECO:0000259" key="24">
    <source>
        <dbReference type="Pfam" id="PF01619"/>
    </source>
</evidence>
<keyword evidence="6 19" id="KW-0274">FAD</keyword>
<dbReference type="InterPro" id="IPR029510">
    <property type="entry name" value="Ald_DH_CS_GLU"/>
</dbReference>
<dbReference type="InterPro" id="IPR002872">
    <property type="entry name" value="Proline_DH_dom"/>
</dbReference>
<evidence type="ECO:0000256" key="12">
    <source>
        <dbReference type="ARBA" id="ARBA00023163"/>
    </source>
</evidence>
<dbReference type="Gene3D" id="3.40.605.10">
    <property type="entry name" value="Aldehyde Dehydrogenase, Chain A, domain 1"/>
    <property type="match status" value="1"/>
</dbReference>
<protein>
    <recommendedName>
        <fullName evidence="19">Bifunctional protein PutA</fullName>
    </recommendedName>
    <domain>
        <recommendedName>
            <fullName evidence="19">Proline dehydrogenase</fullName>
            <ecNumber evidence="19">1.5.5.2</ecNumber>
        </recommendedName>
        <alternativeName>
            <fullName evidence="19">Proline oxidase</fullName>
        </alternativeName>
    </domain>
    <domain>
        <recommendedName>
            <fullName evidence="19">Delta-1-pyrroline-5-carboxylate dehydrogenase</fullName>
            <shortName evidence="19">P5C dehydrogenase</shortName>
            <ecNumber evidence="19">1.2.1.88</ecNumber>
        </recommendedName>
        <alternativeName>
            <fullName evidence="19">L-glutamate gamma-semialdehyde dehydrogenase</fullName>
        </alternativeName>
    </domain>
</protein>
<dbReference type="Pfam" id="PF14850">
    <property type="entry name" value="Pro_dh-DNA_bdg"/>
    <property type="match status" value="1"/>
</dbReference>
<dbReference type="InterPro" id="IPR025703">
    <property type="entry name" value="Bifunct_PutA"/>
</dbReference>
<dbReference type="Proteomes" id="UP000008084">
    <property type="component" value="Chromosome"/>
</dbReference>
<keyword evidence="13" id="KW-0511">Multifunctional enzyme</keyword>
<evidence type="ECO:0000259" key="26">
    <source>
        <dbReference type="Pfam" id="PF18327"/>
    </source>
</evidence>
<comment type="pathway">
    <text evidence="2 19">Amino-acid degradation; L-proline degradation into L-glutamate; L-glutamate from L-proline: step 1/2.</text>
</comment>
<comment type="cofactor">
    <cofactor evidence="1 19">
        <name>FAD</name>
        <dbReference type="ChEBI" id="CHEBI:57692"/>
    </cofactor>
</comment>
<dbReference type="Pfam" id="PF21775">
    <property type="entry name" value="PutA_1st"/>
    <property type="match status" value="1"/>
</dbReference>
<feature type="domain" description="PutA RHH" evidence="27">
    <location>
        <begin position="11"/>
        <end position="43"/>
    </location>
</feature>
<dbReference type="PATRIC" id="fig|930944.6.peg.1381"/>
<evidence type="ECO:0000256" key="11">
    <source>
        <dbReference type="ARBA" id="ARBA00023125"/>
    </source>
</evidence>
<dbReference type="Gene3D" id="1.10.1220.10">
    <property type="entry name" value="Met repressor-like"/>
    <property type="match status" value="1"/>
</dbReference>
<dbReference type="InterPro" id="IPR010985">
    <property type="entry name" value="Ribbon_hlx_hlx"/>
</dbReference>
<dbReference type="GO" id="GO:0003842">
    <property type="term" value="F:L-glutamate gamma-semialdehyde dehydrogenase activity"/>
    <property type="evidence" value="ECO:0007669"/>
    <property type="project" value="UniProtKB-UniRule"/>
</dbReference>
<proteinExistence type="inferred from homology"/>
<dbReference type="HOGENOM" id="CLU_005682_1_0_6"/>
<sequence length="1329" mass="144990">MGSTTMGVKLDEATRDRIKAAAQRIDRTPHWLIKQAIFNYLERLENNSELPELPTAQISSSSETGDIMPQVIESVHQPFLDFAEQVLPQSVSRAAITAAYRRPETEAIPMLLEQARLPEDLAQATHKLAYSIAEKLRNQKSANGRAGIVQGLLQEFSLSSQEGVALMCLAEALLRIPDKPTRDALIRDKISNGNWHSHLGRSPSMFVNAATWGLLFTGHLVSTHNEAKLSSSLNRIIGKGGEPLIRKGVDMAMRLMGEQFVTGETIAEALANARKLEDKGFRYSYDMLGEAALTEADAQAYLLSYQQAIHAIGKASNGRGIYEGPGISIKLSALHPRYSRAQYERVMDELYPRLLSLTLQARQYDIGINIDAEEADRLEISLDLLEKLCFEPKLAGWNGIGFVIQAYQKRCPFTIDAVIDMAQRSRRRLMIRLVKGAYWDSEIKRAQVDGLEGYPVYTRKVYTDVSYLACARKLLAVPNLIYPQFATHNAHTLSAIYHLAGQNYYPGQYEFQCLHGMGEPLYEQVVGKVADGKLNRPCRIYAPVGPHETLLAYLVRRLLENGANTSFVNRIADATLPLDELVADPVSAVEAIAACEGQLGLPHPRIPLPRELYGKERANSSGLDLSNEHRLASLSSALLTSASQVWRAEPLIDAELDSGTELGNSMERPVINPAEPTDIVGYVREATDAEVSRALDAAASAGSIWFATPPVERAAILVRAAELMENQMQTLMGILVREAGKTFSNAIAEVREAVDFLHYYAGMVRDNFSNDSHRPLGPVVCISPWNFPLAIFTGQIAAALAAGNSVLAKPAEQTPLVAAQAVRILLEAGIPQGVLQLLPGRGDSVGAALVNDARVRGVMFTGSTEVAAILQRSIAGRLDPQGRPTPLIAETGGLNAMIVDSSALTEQVVTDVVASAFDSAGQRCSALRILCIQDDVAEHTLQMLRGAIAECRMGNPERLSTDIGPVIDADAKAGIERHIQAMRAKGRKVYQAAQTNNMDEKEWQRGTFIKPTLIELDSFDELQKEIFGPVLHVVRFQRQNLAALVDQINASGYGLTLGIHTRIDETIAQVTEKAKVGNLYVNRNMVGAVVGVQPFGGEGLSGTGPKAGGPLYLYRLVCSRPEDAVINTLTHHDCGQLQNVSGREALQTAHHALIKWAEEQQQPVVAQLARRYGELAQGGTVRVLPGPTGERNTYALLPRQRILCLADTEADALTQLAAVLAIGSEVLWPENTVQTDLFRTLPAVVKSRITLTKDWQTANIAFDGVIYHGDADQLRILCEQIAQIDGPIISVQGFARDETNILLERLLIEHSLSVNTAAAGGNASLMTIG</sequence>
<evidence type="ECO:0000256" key="4">
    <source>
        <dbReference type="ARBA" id="ARBA00022491"/>
    </source>
</evidence>
<dbReference type="PROSITE" id="PS00687">
    <property type="entry name" value="ALDEHYDE_DEHYDR_GLU"/>
    <property type="match status" value="1"/>
</dbReference>
<evidence type="ECO:0000256" key="22">
    <source>
        <dbReference type="RuleBase" id="RU003345"/>
    </source>
</evidence>
<dbReference type="InterPro" id="IPR048798">
    <property type="entry name" value="PutA_RHH"/>
</dbReference>
<dbReference type="EMBL" id="FR729477">
    <property type="protein sequence ID" value="CBY26790.1"/>
    <property type="molecule type" value="Genomic_DNA"/>
</dbReference>
<reference evidence="28 29" key="1">
    <citation type="journal article" date="2011" name="J. Bacteriol.">
        <title>Complete genome sequence of Yersinia enterocolitica subsp. palearctica serogroup O:3.</title>
        <authorList>
            <person name="Batzilla J."/>
            <person name="Hoper D."/>
            <person name="Antonenka U."/>
            <person name="Heesemann J."/>
            <person name="Rakin A."/>
        </authorList>
    </citation>
    <scope>NUCLEOTIDE SEQUENCE [LARGE SCALE GENOMIC DNA]</scope>
    <source>
        <strain evidence="29">DSM 13030 / CIP 106945 / Y11</strain>
    </source>
</reference>
<feature type="domain" description="Aldehyde dehydrogenase" evidence="23">
    <location>
        <begin position="667"/>
        <end position="1110"/>
    </location>
</feature>
<dbReference type="Gene3D" id="3.20.20.220">
    <property type="match status" value="1"/>
</dbReference>
<evidence type="ECO:0000259" key="25">
    <source>
        <dbReference type="Pfam" id="PF14850"/>
    </source>
</evidence>
<evidence type="ECO:0000256" key="20">
    <source>
        <dbReference type="PIRSR" id="PIRSR000197-1"/>
    </source>
</evidence>
<evidence type="ECO:0000256" key="9">
    <source>
        <dbReference type="ARBA" id="ARBA00023027"/>
    </source>
</evidence>
<dbReference type="SUPFAM" id="SSF47598">
    <property type="entry name" value="Ribbon-helix-helix"/>
    <property type="match status" value="1"/>
</dbReference>
<dbReference type="Gene3D" id="3.40.309.10">
    <property type="entry name" value="Aldehyde Dehydrogenase, Chain A, domain 2"/>
    <property type="match status" value="1"/>
</dbReference>
<comment type="catalytic activity">
    <reaction evidence="14 19">
        <text>L-glutamate 5-semialdehyde + NAD(+) + H2O = L-glutamate + NADH + 2 H(+)</text>
        <dbReference type="Rhea" id="RHEA:30235"/>
        <dbReference type="ChEBI" id="CHEBI:15377"/>
        <dbReference type="ChEBI" id="CHEBI:15378"/>
        <dbReference type="ChEBI" id="CHEBI:29985"/>
        <dbReference type="ChEBI" id="CHEBI:57540"/>
        <dbReference type="ChEBI" id="CHEBI:57945"/>
        <dbReference type="ChEBI" id="CHEBI:58066"/>
        <dbReference type="EC" id="1.2.1.88"/>
    </reaction>
</comment>
<feature type="domain" description="Proline dehydrogenase PutA" evidence="25">
    <location>
        <begin position="149"/>
        <end position="260"/>
    </location>
</feature>
<dbReference type="KEGG" id="yey:Y11_13911"/>
<dbReference type="GO" id="GO:0004657">
    <property type="term" value="F:proline dehydrogenase activity"/>
    <property type="evidence" value="ECO:0007669"/>
    <property type="project" value="UniProtKB-UniRule"/>
</dbReference>